<evidence type="ECO:0000256" key="4">
    <source>
        <dbReference type="ARBA" id="ARBA00012268"/>
    </source>
</evidence>
<protein>
    <recommendedName>
        <fullName evidence="5 13">Malto-oligosyltrehalose trehalohydrolase</fullName>
        <shortName evidence="14">MTHase</shortName>
        <ecNumber evidence="4 13">3.2.1.141</ecNumber>
    </recommendedName>
    <alternativeName>
        <fullName evidence="11 14">4-alpha-D-((1-&gt;4)-alpha-D-glucano)trehalose trehalohydrolase</fullName>
    </alternativeName>
    <alternativeName>
        <fullName evidence="10 14">Maltooligosyl trehalose trehalohydrolase</fullName>
    </alternativeName>
</protein>
<dbReference type="KEGG" id="lmoi:VV02_07105"/>
<keyword evidence="21" id="KW-1185">Reference proteome</keyword>
<dbReference type="PANTHER" id="PTHR43651:SF11">
    <property type="entry name" value="MALTO-OLIGOSYLTREHALOSE TREHALOHYDROLASE"/>
    <property type="match status" value="1"/>
</dbReference>
<dbReference type="NCBIfam" id="TIGR02402">
    <property type="entry name" value="trehalose_TreZ"/>
    <property type="match status" value="1"/>
</dbReference>
<feature type="binding site" evidence="16">
    <location>
        <begin position="274"/>
        <end position="279"/>
    </location>
    <ligand>
        <name>substrate</name>
    </ligand>
</feature>
<dbReference type="Gene3D" id="2.60.40.10">
    <property type="entry name" value="Immunoglobulins"/>
    <property type="match status" value="1"/>
</dbReference>
<dbReference type="Gene3D" id="1.10.10.760">
    <property type="entry name" value="E-set domains of sugar-utilizing enzymes"/>
    <property type="match status" value="1"/>
</dbReference>
<evidence type="ECO:0000256" key="12">
    <source>
        <dbReference type="ARBA" id="ARBA00034013"/>
    </source>
</evidence>
<feature type="active site" description="Nucleophile" evidence="15">
    <location>
        <position position="276"/>
    </location>
</feature>
<evidence type="ECO:0000256" key="11">
    <source>
        <dbReference type="ARBA" id="ARBA00033284"/>
    </source>
</evidence>
<dbReference type="GO" id="GO:0033942">
    <property type="term" value="F:4-alpha-D-(1-&gt;4)-alpha-D-glucanotrehalose trehalohydrolase activity"/>
    <property type="evidence" value="ECO:0007669"/>
    <property type="project" value="UniProtKB-EC"/>
</dbReference>
<evidence type="ECO:0000256" key="1">
    <source>
        <dbReference type="ARBA" id="ARBA00004496"/>
    </source>
</evidence>
<dbReference type="EMBL" id="CP011112">
    <property type="protein sequence ID" value="AKU15673.1"/>
    <property type="molecule type" value="Genomic_DNA"/>
</dbReference>
<feature type="region of interest" description="Disordered" evidence="18">
    <location>
        <begin position="80"/>
        <end position="102"/>
    </location>
</feature>
<feature type="site" description="Transition state stabilizer" evidence="17">
    <location>
        <position position="411"/>
    </location>
</feature>
<comment type="catalytic activity">
    <reaction evidence="12 14">
        <text>hydrolysis of (1-&gt;4)-alpha-D-glucosidic linkage in 4-alpha-D-[(1-&gt;4)-alpha-D-glucanosyl]n trehalose to yield trehalose and (1-&gt;4)-alpha-D-glucan.</text>
        <dbReference type="EC" id="3.2.1.141"/>
    </reaction>
</comment>
<dbReference type="UniPathway" id="UPA00299"/>
<dbReference type="STRING" id="571913.VV02_07105"/>
<feature type="domain" description="Glycosyl hydrolase family 13 catalytic" evidence="19">
    <location>
        <begin position="130"/>
        <end position="478"/>
    </location>
</feature>
<keyword evidence="7 14" id="KW-0378">Hydrolase</keyword>
<evidence type="ECO:0000256" key="7">
    <source>
        <dbReference type="ARBA" id="ARBA00022801"/>
    </source>
</evidence>
<feature type="active site" description="Proton donor" evidence="15">
    <location>
        <position position="313"/>
    </location>
</feature>
<evidence type="ECO:0000256" key="18">
    <source>
        <dbReference type="SAM" id="MobiDB-lite"/>
    </source>
</evidence>
<dbReference type="Pfam" id="PF00128">
    <property type="entry name" value="Alpha-amylase"/>
    <property type="match status" value="1"/>
</dbReference>
<dbReference type="GO" id="GO:0005737">
    <property type="term" value="C:cytoplasm"/>
    <property type="evidence" value="ECO:0007669"/>
    <property type="project" value="UniProtKB-SubCell"/>
</dbReference>
<dbReference type="Gene3D" id="3.20.20.80">
    <property type="entry name" value="Glycosidases"/>
    <property type="match status" value="1"/>
</dbReference>
<feature type="region of interest" description="Disordered" evidence="18">
    <location>
        <begin position="584"/>
        <end position="620"/>
    </location>
</feature>
<keyword evidence="6" id="KW-0963">Cytoplasm</keyword>
<dbReference type="InterPro" id="IPR012768">
    <property type="entry name" value="Trehalose_TreZ"/>
</dbReference>
<evidence type="ECO:0000256" key="8">
    <source>
        <dbReference type="ARBA" id="ARBA00023277"/>
    </source>
</evidence>
<evidence type="ECO:0000256" key="3">
    <source>
        <dbReference type="ARBA" id="ARBA00008061"/>
    </source>
</evidence>
<evidence type="ECO:0000256" key="10">
    <source>
        <dbReference type="ARBA" id="ARBA00032057"/>
    </source>
</evidence>
<dbReference type="CDD" id="cd02853">
    <property type="entry name" value="E_set_MTHase_like_N"/>
    <property type="match status" value="1"/>
</dbReference>
<comment type="similarity">
    <text evidence="3 14">Belongs to the glycosyl hydrolase 13 family.</text>
</comment>
<evidence type="ECO:0000259" key="19">
    <source>
        <dbReference type="SMART" id="SM00642"/>
    </source>
</evidence>
<dbReference type="PANTHER" id="PTHR43651">
    <property type="entry name" value="1,4-ALPHA-GLUCAN-BRANCHING ENZYME"/>
    <property type="match status" value="1"/>
</dbReference>
<evidence type="ECO:0000256" key="2">
    <source>
        <dbReference type="ARBA" id="ARBA00005199"/>
    </source>
</evidence>
<dbReference type="GO" id="GO:0005992">
    <property type="term" value="P:trehalose biosynthetic process"/>
    <property type="evidence" value="ECO:0007669"/>
    <property type="project" value="UniProtKB-UniRule"/>
</dbReference>
<evidence type="ECO:0000256" key="6">
    <source>
        <dbReference type="ARBA" id="ARBA00022490"/>
    </source>
</evidence>
<dbReference type="EC" id="3.2.1.141" evidence="4 13"/>
<organism evidence="20 21">
    <name type="scientific">Luteipulveratus mongoliensis</name>
    <dbReference type="NCBI Taxonomy" id="571913"/>
    <lineage>
        <taxon>Bacteria</taxon>
        <taxon>Bacillati</taxon>
        <taxon>Actinomycetota</taxon>
        <taxon>Actinomycetes</taxon>
        <taxon>Micrococcales</taxon>
        <taxon>Dermacoccaceae</taxon>
        <taxon>Luteipulveratus</taxon>
    </lineage>
</organism>
<dbReference type="SUPFAM" id="SSF81296">
    <property type="entry name" value="E set domains"/>
    <property type="match status" value="1"/>
</dbReference>
<evidence type="ECO:0000256" key="5">
    <source>
        <dbReference type="ARBA" id="ARBA00015938"/>
    </source>
</evidence>
<accession>A0A0K1JGF4</accession>
<feature type="compositionally biased region" description="Basic and acidic residues" evidence="18">
    <location>
        <begin position="611"/>
        <end position="620"/>
    </location>
</feature>
<dbReference type="SUPFAM" id="SSF51445">
    <property type="entry name" value="(Trans)glycosidases"/>
    <property type="match status" value="1"/>
</dbReference>
<evidence type="ECO:0000256" key="13">
    <source>
        <dbReference type="NCBIfam" id="TIGR02402"/>
    </source>
</evidence>
<dbReference type="Proteomes" id="UP000066480">
    <property type="component" value="Chromosome"/>
</dbReference>
<comment type="subcellular location">
    <subcellularLocation>
        <location evidence="1 15">Cytoplasm</location>
    </subcellularLocation>
</comment>
<sequence>MRRPAGIATCSAAGEARLMDPIRVWAPAAQESVALVLGDGEGRELEDREVGDREVAMQRDRDGWWVAPEPAEVGQRYAFRIDGGDPRPDPRSLRQPDGPHQSSAVVDLSAYDWQDGSWRGRSLKAAIIYELHVGTFTEAGTLDAAIERLDHLRDLGVTLVELMPVVSFPGERGWGYDGVSPFAVHESYGGVAALQRFVDACHRRGLGVCLDVVYNHLGPSGNYLSEFGPYFTDRYHTPWGWAVNLDGPGSDEVRRYLLDNALMWLRDLHIDALRLDAVHALFDERATTFLEELAAQVDGLSETLGRRMFLIAESDRNDPSTVAKRGVGGIGGTGLHAQWADDVHHALHVLLTDETQGYYADFADEKALAKVLNTPFFHDGTWSAFRQRRHGRPVPPEMPGWRFIASLQTHDQVGNRAAGERLSHLVSPGRLACGAALLLTGPYTPMLFMGEEWGASTPWQYFTDHQEPDLAQAVSDGRRAEFAEHGWTEGVPDPQDVRTAEMSTLRWDELEKPEHDDLLHWYRWLIRLRRAIPDLQNARLGSTHVERQDGVVTVRRGAHTVVLNLSARDVPIDLPEGEVVLGSRGASEMDGGDVIHPDGVVIRGPNGGTETHLKETSHHG</sequence>
<evidence type="ECO:0000256" key="16">
    <source>
        <dbReference type="PIRSR" id="PIRSR006337-2"/>
    </source>
</evidence>
<dbReference type="InterPro" id="IPR044901">
    <property type="entry name" value="Trehalose_TreZ_E-set_sf"/>
</dbReference>
<evidence type="ECO:0000256" key="15">
    <source>
        <dbReference type="PIRSR" id="PIRSR006337-1"/>
    </source>
</evidence>
<reference evidence="20 21" key="1">
    <citation type="submission" date="2015-03" db="EMBL/GenBank/DDBJ databases">
        <title>Luteipulveratus halotolerans sp. nov., a novel actinobacterium (Dermacoccaceae) from Sarawak, Malaysia.</title>
        <authorList>
            <person name="Juboi H."/>
            <person name="Basik A."/>
            <person name="Shamsul S.S."/>
            <person name="Arnold P."/>
            <person name="Schmitt E.K."/>
            <person name="Sanglier J.-J."/>
            <person name="Yeo T."/>
        </authorList>
    </citation>
    <scope>NUCLEOTIDE SEQUENCE [LARGE SCALE GENOMIC DNA]</scope>
    <source>
        <strain evidence="20 21">MN07-A0370</strain>
    </source>
</reference>
<proteinExistence type="inferred from homology"/>
<dbReference type="AlphaFoldDB" id="A0A0K1JGF4"/>
<name>A0A0K1JGF4_9MICO</name>
<evidence type="ECO:0000256" key="14">
    <source>
        <dbReference type="PIRNR" id="PIRNR006337"/>
    </source>
</evidence>
<evidence type="ECO:0000256" key="9">
    <source>
        <dbReference type="ARBA" id="ARBA00023295"/>
    </source>
</evidence>
<dbReference type="PIRSF" id="PIRSF006337">
    <property type="entry name" value="Trehalose_TreZ"/>
    <property type="match status" value="1"/>
</dbReference>
<feature type="compositionally biased region" description="Basic and acidic residues" evidence="18">
    <location>
        <begin position="82"/>
        <end position="94"/>
    </location>
</feature>
<evidence type="ECO:0000256" key="17">
    <source>
        <dbReference type="PIRSR" id="PIRSR006337-3"/>
    </source>
</evidence>
<dbReference type="InterPro" id="IPR014756">
    <property type="entry name" value="Ig_E-set"/>
</dbReference>
<dbReference type="InterPro" id="IPR017853">
    <property type="entry name" value="GH"/>
</dbReference>
<dbReference type="InterPro" id="IPR013783">
    <property type="entry name" value="Ig-like_fold"/>
</dbReference>
<comment type="pathway">
    <text evidence="2 14">Glycan biosynthesis; trehalose biosynthesis.</text>
</comment>
<gene>
    <name evidence="20" type="ORF">VV02_07105</name>
</gene>
<evidence type="ECO:0000313" key="21">
    <source>
        <dbReference type="Proteomes" id="UP000066480"/>
    </source>
</evidence>
<evidence type="ECO:0000313" key="20">
    <source>
        <dbReference type="EMBL" id="AKU15673.1"/>
    </source>
</evidence>
<dbReference type="SMART" id="SM00642">
    <property type="entry name" value="Aamy"/>
    <property type="match status" value="1"/>
</dbReference>
<keyword evidence="9 14" id="KW-0326">Glycosidase</keyword>
<dbReference type="CDD" id="cd11325">
    <property type="entry name" value="AmyAc_GTHase"/>
    <property type="match status" value="1"/>
</dbReference>
<feature type="binding site" evidence="16">
    <location>
        <begin position="341"/>
        <end position="345"/>
    </location>
    <ligand>
        <name>substrate</name>
    </ligand>
</feature>
<dbReference type="PATRIC" id="fig|571913.6.peg.1447"/>
<keyword evidence="8" id="KW-0119">Carbohydrate metabolism</keyword>
<feature type="binding site" evidence="16">
    <location>
        <begin position="410"/>
        <end position="415"/>
    </location>
    <ligand>
        <name>substrate</name>
    </ligand>
</feature>
<dbReference type="InterPro" id="IPR006047">
    <property type="entry name" value="GH13_cat_dom"/>
</dbReference>